<sequence length="184" mass="19800">MIARLLFALASLASTRESAPQGTNHPSELPFTNKTPGKFFLQSKPENAQYPRDQDCAGSCAAAMRIARKASSAAPTDAATNACHPVRSTALPFRKFAQCVDSEIILYASSIELTCSDVDCPEDCVMGHTICGRPPGECPLMPYCMPYDSFTCEDVTCAPGETCVMQEVVCVTEPCYPVPECIAE</sequence>
<proteinExistence type="predicted"/>
<feature type="compositionally biased region" description="Polar residues" evidence="1">
    <location>
        <begin position="17"/>
        <end position="35"/>
    </location>
</feature>
<dbReference type="AlphaFoldDB" id="A0A7R9A3U8"/>
<organism evidence="3">
    <name type="scientific">Darwinula stevensoni</name>
    <dbReference type="NCBI Taxonomy" id="69355"/>
    <lineage>
        <taxon>Eukaryota</taxon>
        <taxon>Metazoa</taxon>
        <taxon>Ecdysozoa</taxon>
        <taxon>Arthropoda</taxon>
        <taxon>Crustacea</taxon>
        <taxon>Oligostraca</taxon>
        <taxon>Ostracoda</taxon>
        <taxon>Podocopa</taxon>
        <taxon>Podocopida</taxon>
        <taxon>Darwinulocopina</taxon>
        <taxon>Darwinuloidea</taxon>
        <taxon>Darwinulidae</taxon>
        <taxon>Darwinula</taxon>
    </lineage>
</organism>
<evidence type="ECO:0000256" key="2">
    <source>
        <dbReference type="SAM" id="SignalP"/>
    </source>
</evidence>
<dbReference type="Proteomes" id="UP000677054">
    <property type="component" value="Unassembled WGS sequence"/>
</dbReference>
<evidence type="ECO:0000313" key="3">
    <source>
        <dbReference type="EMBL" id="CAD7245214.1"/>
    </source>
</evidence>
<dbReference type="OrthoDB" id="10021323at2759"/>
<accession>A0A7R9A3U8</accession>
<feature type="region of interest" description="Disordered" evidence="1">
    <location>
        <begin position="17"/>
        <end position="36"/>
    </location>
</feature>
<keyword evidence="2" id="KW-0732">Signal</keyword>
<reference evidence="3" key="1">
    <citation type="submission" date="2020-11" db="EMBL/GenBank/DDBJ databases">
        <authorList>
            <person name="Tran Van P."/>
        </authorList>
    </citation>
    <scope>NUCLEOTIDE SEQUENCE</scope>
</reference>
<dbReference type="EMBL" id="CAJPEV010000804">
    <property type="protein sequence ID" value="CAG0888675.1"/>
    <property type="molecule type" value="Genomic_DNA"/>
</dbReference>
<evidence type="ECO:0000256" key="1">
    <source>
        <dbReference type="SAM" id="MobiDB-lite"/>
    </source>
</evidence>
<keyword evidence="4" id="KW-1185">Reference proteome</keyword>
<dbReference type="EMBL" id="LR900321">
    <property type="protein sequence ID" value="CAD7245214.1"/>
    <property type="molecule type" value="Genomic_DNA"/>
</dbReference>
<name>A0A7R9A3U8_9CRUS</name>
<protein>
    <submittedName>
        <fullName evidence="3">Uncharacterized protein</fullName>
    </submittedName>
</protein>
<feature type="chain" id="PRO_5036402749" evidence="2">
    <location>
        <begin position="19"/>
        <end position="184"/>
    </location>
</feature>
<gene>
    <name evidence="3" type="ORF">DSTB1V02_LOCUS5088</name>
</gene>
<feature type="signal peptide" evidence="2">
    <location>
        <begin position="1"/>
        <end position="18"/>
    </location>
</feature>
<evidence type="ECO:0000313" key="4">
    <source>
        <dbReference type="Proteomes" id="UP000677054"/>
    </source>
</evidence>